<evidence type="ECO:0000259" key="5">
    <source>
        <dbReference type="Pfam" id="PF02558"/>
    </source>
</evidence>
<dbReference type="GO" id="GO:0008677">
    <property type="term" value="F:2-dehydropantoate 2-reductase activity"/>
    <property type="evidence" value="ECO:0007669"/>
    <property type="project" value="UniProtKB-EC"/>
</dbReference>
<dbReference type="EMBL" id="CP094970">
    <property type="protein sequence ID" value="UYM06804.1"/>
    <property type="molecule type" value="Genomic_DNA"/>
</dbReference>
<comment type="similarity">
    <text evidence="1 4">Belongs to the ketopantoate reductase family.</text>
</comment>
<evidence type="ECO:0000313" key="8">
    <source>
        <dbReference type="Proteomes" id="UP001164390"/>
    </source>
</evidence>
<dbReference type="NCBIfam" id="TIGR00745">
    <property type="entry name" value="apbA_panE"/>
    <property type="match status" value="1"/>
</dbReference>
<keyword evidence="8" id="KW-1185">Reference proteome</keyword>
<dbReference type="InterPro" id="IPR013332">
    <property type="entry name" value="KPR_N"/>
</dbReference>
<feature type="domain" description="Ketopantoate reductase N-terminal" evidence="5">
    <location>
        <begin position="4"/>
        <end position="137"/>
    </location>
</feature>
<sequence>MKYVVLGAGAIGGVVGGRLAQAGHDVTLIARGPHLAAMRESGLRIESPTGTEKVDVRAVGDPAEVDWTDDHAVLLAVKSQQTDAALESLAVAASARTPVVCLQNGVANERAALRLFANVYAVCVALPATHLVPGVVQAWSSPVTGMLDLGRHPGGVDATAETVAEDFRSAAFDSYAVDDIARWKYRKLLSNLGNAIEVICGHDERGGRLDDVVRAEGEAVLAAAGHAVATADEDRARRSGVLRIGDIHGKAREGGSSWQSVQRQTGDIETDYLNGEIVQLGRVHDVPTPANELLQRLARDRMTKRLPDPIHAADVLRMLEHTA</sequence>
<dbReference type="SUPFAM" id="SSF48179">
    <property type="entry name" value="6-phosphogluconate dehydrogenase C-terminal domain-like"/>
    <property type="match status" value="1"/>
</dbReference>
<evidence type="ECO:0000256" key="4">
    <source>
        <dbReference type="RuleBase" id="RU362068"/>
    </source>
</evidence>
<dbReference type="Gene3D" id="3.40.50.720">
    <property type="entry name" value="NAD(P)-binding Rossmann-like Domain"/>
    <property type="match status" value="1"/>
</dbReference>
<dbReference type="GO" id="GO:0005737">
    <property type="term" value="C:cytoplasm"/>
    <property type="evidence" value="ECO:0007669"/>
    <property type="project" value="TreeGrafter"/>
</dbReference>
<proteinExistence type="inferred from homology"/>
<evidence type="ECO:0000256" key="1">
    <source>
        <dbReference type="ARBA" id="ARBA00007870"/>
    </source>
</evidence>
<dbReference type="Gene3D" id="1.10.1040.10">
    <property type="entry name" value="N-(1-d-carboxylethyl)-l-norvaline Dehydrogenase, domain 2"/>
    <property type="match status" value="1"/>
</dbReference>
<dbReference type="SUPFAM" id="SSF51735">
    <property type="entry name" value="NAD(P)-binding Rossmann-fold domains"/>
    <property type="match status" value="1"/>
</dbReference>
<keyword evidence="3 4" id="KW-0560">Oxidoreductase</keyword>
<accession>A0AA46TK44</accession>
<dbReference type="InterPro" id="IPR003710">
    <property type="entry name" value="ApbA"/>
</dbReference>
<dbReference type="Proteomes" id="UP001164390">
    <property type="component" value="Chromosome"/>
</dbReference>
<dbReference type="InterPro" id="IPR051402">
    <property type="entry name" value="KPR-Related"/>
</dbReference>
<feature type="domain" description="Ketopantoate reductase C-terminal" evidence="6">
    <location>
        <begin position="180"/>
        <end position="299"/>
    </location>
</feature>
<dbReference type="InterPro" id="IPR013328">
    <property type="entry name" value="6PGD_dom2"/>
</dbReference>
<protein>
    <recommendedName>
        <fullName evidence="4">2-dehydropantoate 2-reductase</fullName>
        <ecNumber evidence="4">1.1.1.169</ecNumber>
    </recommendedName>
    <alternativeName>
        <fullName evidence="4">Ketopantoate reductase</fullName>
    </alternativeName>
</protein>
<dbReference type="RefSeq" id="WP_271635726.1">
    <property type="nucleotide sequence ID" value="NZ_CP094970.1"/>
</dbReference>
<name>A0AA46TK44_9ACTN</name>
<dbReference type="InterPro" id="IPR013752">
    <property type="entry name" value="KPA_reductase"/>
</dbReference>
<dbReference type="InterPro" id="IPR008927">
    <property type="entry name" value="6-PGluconate_DH-like_C_sf"/>
</dbReference>
<dbReference type="GO" id="GO:0015940">
    <property type="term" value="P:pantothenate biosynthetic process"/>
    <property type="evidence" value="ECO:0007669"/>
    <property type="project" value="UniProtKB-KW"/>
</dbReference>
<evidence type="ECO:0000256" key="2">
    <source>
        <dbReference type="ARBA" id="ARBA00022857"/>
    </source>
</evidence>
<gene>
    <name evidence="7" type="ORF">L0C25_06940</name>
</gene>
<dbReference type="Pfam" id="PF08546">
    <property type="entry name" value="ApbA_C"/>
    <property type="match status" value="1"/>
</dbReference>
<reference evidence="7" key="1">
    <citation type="submission" date="2022-01" db="EMBL/GenBank/DDBJ databases">
        <title>Nocardioidaceae gen. sp. A5X3R13.</title>
        <authorList>
            <person name="Lopez Marin M.A."/>
            <person name="Uhlik O."/>
        </authorList>
    </citation>
    <scope>NUCLEOTIDE SEQUENCE</scope>
    <source>
        <strain evidence="7">A5X3R13</strain>
    </source>
</reference>
<comment type="catalytic activity">
    <reaction evidence="4">
        <text>(R)-pantoate + NADP(+) = 2-dehydropantoate + NADPH + H(+)</text>
        <dbReference type="Rhea" id="RHEA:16233"/>
        <dbReference type="ChEBI" id="CHEBI:11561"/>
        <dbReference type="ChEBI" id="CHEBI:15378"/>
        <dbReference type="ChEBI" id="CHEBI:15980"/>
        <dbReference type="ChEBI" id="CHEBI:57783"/>
        <dbReference type="ChEBI" id="CHEBI:58349"/>
        <dbReference type="EC" id="1.1.1.169"/>
    </reaction>
</comment>
<evidence type="ECO:0000259" key="6">
    <source>
        <dbReference type="Pfam" id="PF08546"/>
    </source>
</evidence>
<dbReference type="InterPro" id="IPR036291">
    <property type="entry name" value="NAD(P)-bd_dom_sf"/>
</dbReference>
<dbReference type="PANTHER" id="PTHR21708:SF26">
    <property type="entry name" value="2-DEHYDROPANTOATE 2-REDUCTASE"/>
    <property type="match status" value="1"/>
</dbReference>
<dbReference type="KEGG" id="sgrg:L0C25_06940"/>
<dbReference type="EC" id="1.1.1.169" evidence="4"/>
<dbReference type="PANTHER" id="PTHR21708">
    <property type="entry name" value="PROBABLE 2-DEHYDROPANTOATE 2-REDUCTASE"/>
    <property type="match status" value="1"/>
</dbReference>
<evidence type="ECO:0000313" key="7">
    <source>
        <dbReference type="EMBL" id="UYM06804.1"/>
    </source>
</evidence>
<dbReference type="AlphaFoldDB" id="A0AA46TK44"/>
<keyword evidence="4" id="KW-0566">Pantothenate biosynthesis</keyword>
<comment type="pathway">
    <text evidence="4">Cofactor biosynthesis; (R)-pantothenate biosynthesis; (R)-pantoate from 3-methyl-2-oxobutanoate: step 2/2.</text>
</comment>
<comment type="function">
    <text evidence="4">Catalyzes the NADPH-dependent reduction of ketopantoate into pantoic acid.</text>
</comment>
<organism evidence="7 8">
    <name type="scientific">Solicola gregarius</name>
    <dbReference type="NCBI Taxonomy" id="2908642"/>
    <lineage>
        <taxon>Bacteria</taxon>
        <taxon>Bacillati</taxon>
        <taxon>Actinomycetota</taxon>
        <taxon>Actinomycetes</taxon>
        <taxon>Propionibacteriales</taxon>
        <taxon>Nocardioidaceae</taxon>
        <taxon>Solicola</taxon>
    </lineage>
</organism>
<evidence type="ECO:0000256" key="3">
    <source>
        <dbReference type="ARBA" id="ARBA00023002"/>
    </source>
</evidence>
<keyword evidence="2 4" id="KW-0521">NADP</keyword>
<dbReference type="Pfam" id="PF02558">
    <property type="entry name" value="ApbA"/>
    <property type="match status" value="1"/>
</dbReference>